<sequence>AMSNDNYISVKHRVRVNKEKERISIGYFVFPAKDTMIESSRYKPFTYPEFQAAKELDLKTVGVKIGLPRFRITEDNTN</sequence>
<proteinExistence type="predicted"/>
<comment type="caution">
    <text evidence="2">The sequence shown here is derived from an EMBL/GenBank/DDBJ whole genome shotgun (WGS) entry which is preliminary data.</text>
</comment>
<protein>
    <recommendedName>
        <fullName evidence="1">Isopenicillin N synthase-like Fe(2+) 2OG dioxygenase domain-containing protein</fullName>
    </recommendedName>
</protein>
<gene>
    <name evidence="2" type="ORF">Slati_1322100</name>
</gene>
<dbReference type="AlphaFoldDB" id="A0AAW2XID9"/>
<dbReference type="Pfam" id="PF03171">
    <property type="entry name" value="2OG-FeII_Oxy"/>
    <property type="match status" value="1"/>
</dbReference>
<dbReference type="InterPro" id="IPR027443">
    <property type="entry name" value="IPNS-like_sf"/>
</dbReference>
<feature type="domain" description="Isopenicillin N synthase-like Fe(2+) 2OG dioxygenase" evidence="1">
    <location>
        <begin position="2"/>
        <end position="31"/>
    </location>
</feature>
<feature type="non-terminal residue" evidence="2">
    <location>
        <position position="1"/>
    </location>
</feature>
<dbReference type="Gene3D" id="2.60.120.330">
    <property type="entry name" value="B-lactam Antibiotic, Isopenicillin N Synthase, Chain"/>
    <property type="match status" value="1"/>
</dbReference>
<reference evidence="2" key="2">
    <citation type="journal article" date="2024" name="Plant">
        <title>Genomic evolution and insights into agronomic trait innovations of Sesamum species.</title>
        <authorList>
            <person name="Miao H."/>
            <person name="Wang L."/>
            <person name="Qu L."/>
            <person name="Liu H."/>
            <person name="Sun Y."/>
            <person name="Le M."/>
            <person name="Wang Q."/>
            <person name="Wei S."/>
            <person name="Zheng Y."/>
            <person name="Lin W."/>
            <person name="Duan Y."/>
            <person name="Cao H."/>
            <person name="Xiong S."/>
            <person name="Wang X."/>
            <person name="Wei L."/>
            <person name="Li C."/>
            <person name="Ma Q."/>
            <person name="Ju M."/>
            <person name="Zhao R."/>
            <person name="Li G."/>
            <person name="Mu C."/>
            <person name="Tian Q."/>
            <person name="Mei H."/>
            <person name="Zhang T."/>
            <person name="Gao T."/>
            <person name="Zhang H."/>
        </authorList>
    </citation>
    <scope>NUCLEOTIDE SEQUENCE</scope>
    <source>
        <strain evidence="2">KEN1</strain>
    </source>
</reference>
<dbReference type="InterPro" id="IPR044861">
    <property type="entry name" value="IPNS-like_FE2OG_OXY"/>
</dbReference>
<name>A0AAW2XID9_9LAMI</name>
<dbReference type="InterPro" id="IPR050231">
    <property type="entry name" value="Iron_ascorbate_oxido_reductase"/>
</dbReference>
<organism evidence="2">
    <name type="scientific">Sesamum latifolium</name>
    <dbReference type="NCBI Taxonomy" id="2727402"/>
    <lineage>
        <taxon>Eukaryota</taxon>
        <taxon>Viridiplantae</taxon>
        <taxon>Streptophyta</taxon>
        <taxon>Embryophyta</taxon>
        <taxon>Tracheophyta</taxon>
        <taxon>Spermatophyta</taxon>
        <taxon>Magnoliopsida</taxon>
        <taxon>eudicotyledons</taxon>
        <taxon>Gunneridae</taxon>
        <taxon>Pentapetalae</taxon>
        <taxon>asterids</taxon>
        <taxon>lamiids</taxon>
        <taxon>Lamiales</taxon>
        <taxon>Pedaliaceae</taxon>
        <taxon>Sesamum</taxon>
    </lineage>
</organism>
<dbReference type="SUPFAM" id="SSF51197">
    <property type="entry name" value="Clavaminate synthase-like"/>
    <property type="match status" value="1"/>
</dbReference>
<accession>A0AAW2XID9</accession>
<evidence type="ECO:0000313" key="2">
    <source>
        <dbReference type="EMBL" id="KAL0453440.1"/>
    </source>
</evidence>
<dbReference type="EMBL" id="JACGWN010000004">
    <property type="protein sequence ID" value="KAL0453440.1"/>
    <property type="molecule type" value="Genomic_DNA"/>
</dbReference>
<evidence type="ECO:0000259" key="1">
    <source>
        <dbReference type="Pfam" id="PF03171"/>
    </source>
</evidence>
<reference evidence="2" key="1">
    <citation type="submission" date="2020-06" db="EMBL/GenBank/DDBJ databases">
        <authorList>
            <person name="Li T."/>
            <person name="Hu X."/>
            <person name="Zhang T."/>
            <person name="Song X."/>
            <person name="Zhang H."/>
            <person name="Dai N."/>
            <person name="Sheng W."/>
            <person name="Hou X."/>
            <person name="Wei L."/>
        </authorList>
    </citation>
    <scope>NUCLEOTIDE SEQUENCE</scope>
    <source>
        <strain evidence="2">KEN1</strain>
        <tissue evidence="2">Leaf</tissue>
    </source>
</reference>
<dbReference type="PANTHER" id="PTHR47990">
    <property type="entry name" value="2-OXOGLUTARATE (2OG) AND FE(II)-DEPENDENT OXYGENASE SUPERFAMILY PROTEIN-RELATED"/>
    <property type="match status" value="1"/>
</dbReference>